<feature type="compositionally biased region" description="Polar residues" evidence="1">
    <location>
        <begin position="570"/>
        <end position="586"/>
    </location>
</feature>
<dbReference type="Pfam" id="PF06972">
    <property type="entry name" value="GIP1_N"/>
    <property type="match status" value="1"/>
</dbReference>
<feature type="compositionally biased region" description="Polar residues" evidence="1">
    <location>
        <begin position="461"/>
        <end position="470"/>
    </location>
</feature>
<keyword evidence="4" id="KW-1185">Reference proteome</keyword>
<dbReference type="EMBL" id="JAGKQM010000001">
    <property type="protein sequence ID" value="KAH0943794.1"/>
    <property type="molecule type" value="Genomic_DNA"/>
</dbReference>
<feature type="compositionally biased region" description="Polar residues" evidence="1">
    <location>
        <begin position="118"/>
        <end position="140"/>
    </location>
</feature>
<protein>
    <recommendedName>
        <fullName evidence="2">GBF-interacting protein 1 N-terminal domain-containing protein</fullName>
    </recommendedName>
</protein>
<comment type="caution">
    <text evidence="3">The sequence shown here is derived from an EMBL/GenBank/DDBJ whole genome shotgun (WGS) entry which is preliminary data.</text>
</comment>
<organism evidence="3 4">
    <name type="scientific">Brassica napus</name>
    <name type="common">Rape</name>
    <dbReference type="NCBI Taxonomy" id="3708"/>
    <lineage>
        <taxon>Eukaryota</taxon>
        <taxon>Viridiplantae</taxon>
        <taxon>Streptophyta</taxon>
        <taxon>Embryophyta</taxon>
        <taxon>Tracheophyta</taxon>
        <taxon>Spermatophyta</taxon>
        <taxon>Magnoliopsida</taxon>
        <taxon>eudicotyledons</taxon>
        <taxon>Gunneridae</taxon>
        <taxon>Pentapetalae</taxon>
        <taxon>rosids</taxon>
        <taxon>malvids</taxon>
        <taxon>Brassicales</taxon>
        <taxon>Brassicaceae</taxon>
        <taxon>Brassiceae</taxon>
        <taxon>Brassica</taxon>
    </lineage>
</organism>
<feature type="compositionally biased region" description="Polar residues" evidence="1">
    <location>
        <begin position="228"/>
        <end position="252"/>
    </location>
</feature>
<feature type="domain" description="GBF-interacting protein 1 N-terminal" evidence="2">
    <location>
        <begin position="15"/>
        <end position="63"/>
    </location>
</feature>
<dbReference type="PANTHER" id="PTHR46775:SF5">
    <property type="entry name" value="GBF-INTERACTING PROTEIN 1"/>
    <property type="match status" value="1"/>
</dbReference>
<reference evidence="3 4" key="1">
    <citation type="submission" date="2021-05" db="EMBL/GenBank/DDBJ databases">
        <title>Genome Assembly of Synthetic Allotetraploid Brassica napus Reveals Homoeologous Exchanges between Subgenomes.</title>
        <authorList>
            <person name="Davis J.T."/>
        </authorList>
    </citation>
    <scope>NUCLEOTIDE SEQUENCE [LARGE SCALE GENOMIC DNA]</scope>
    <source>
        <strain evidence="4">cv. Da-Ae</strain>
        <tissue evidence="3">Seedling</tissue>
    </source>
</reference>
<feature type="compositionally biased region" description="Low complexity" evidence="1">
    <location>
        <begin position="210"/>
        <end position="227"/>
    </location>
</feature>
<feature type="compositionally biased region" description="Basic and acidic residues" evidence="1">
    <location>
        <begin position="96"/>
        <end position="112"/>
    </location>
</feature>
<feature type="compositionally biased region" description="Polar residues" evidence="1">
    <location>
        <begin position="158"/>
        <end position="178"/>
    </location>
</feature>
<dbReference type="Proteomes" id="UP000824890">
    <property type="component" value="Unassembled WGS sequence"/>
</dbReference>
<dbReference type="InterPro" id="IPR009719">
    <property type="entry name" value="GIP1_N"/>
</dbReference>
<evidence type="ECO:0000256" key="1">
    <source>
        <dbReference type="SAM" id="MobiDB-lite"/>
    </source>
</evidence>
<name>A0ABQ8EQG1_BRANA</name>
<feature type="region of interest" description="Disordered" evidence="1">
    <location>
        <begin position="96"/>
        <end position="258"/>
    </location>
</feature>
<proteinExistence type="predicted"/>
<dbReference type="InterPro" id="IPR044277">
    <property type="entry name" value="GIP1"/>
</dbReference>
<feature type="region of interest" description="Disordered" evidence="1">
    <location>
        <begin position="566"/>
        <end position="586"/>
    </location>
</feature>
<gene>
    <name evidence="3" type="ORF">HID58_003431</name>
</gene>
<sequence length="586" mass="64202">MTTSNGGDVGSRVSIPADLRETFQNIREYTGKQHSDEDIFSVFKDCLNDPHETAQKLLFLGRFALKLLRQGYDVMRLCRDEIYVWFDTFHEVKGKRERKKESLVPKTEDKGRNGRRNFASNYTGANNGRSAGFTRQSGSNHRTRRPMKASKPVIPPSGVSNPNITEEQPPSKCTSSSEDVTELTKSKASETVPVSDSVVQNGTQCAVDGTSKSSQQASTSSQRSATSNCGSQSDQVTRSESAGSKGNNQSLLKSDVGERPHVTFPAHLQVAKMLENGLTFGSFDSNFVKETCCDNLTFGCDDSTIKSSHGTAVYGASDRKDISTFSQDDNEISNSAPETELALQSNQTVQLVEGSEVDKLNEESLPIKDIHQVGYADVPSISYPDQSSIAASQQAMHLLRQQYPLNFFPYGLYYSQPFYMPQPYIQQFLTPNGFQQQSYLPPQDDAALPPGDKLHSPQIKPGNNTGNSPPASFPSPYDSYAAAFNHIPSPPTTVNSTHKEVKKEDDYTTVPLSLANLQASAMYNLSLQGQPLPFPTLHAGFTGIYQQTPPILQAPTISPVTEQPIGPPLVTNQQPQAAPTNMDNNY</sequence>
<evidence type="ECO:0000313" key="3">
    <source>
        <dbReference type="EMBL" id="KAH0943794.1"/>
    </source>
</evidence>
<dbReference type="PANTHER" id="PTHR46775">
    <property type="entry name" value="FLOCCULATION PROTEIN (DUF1296)"/>
    <property type="match status" value="1"/>
</dbReference>
<feature type="region of interest" description="Disordered" evidence="1">
    <location>
        <begin position="435"/>
        <end position="475"/>
    </location>
</feature>
<evidence type="ECO:0000259" key="2">
    <source>
        <dbReference type="Pfam" id="PF06972"/>
    </source>
</evidence>
<feature type="compositionally biased region" description="Polar residues" evidence="1">
    <location>
        <begin position="192"/>
        <end position="204"/>
    </location>
</feature>
<accession>A0ABQ8EQG1</accession>
<evidence type="ECO:0000313" key="4">
    <source>
        <dbReference type="Proteomes" id="UP000824890"/>
    </source>
</evidence>